<comment type="caution">
    <text evidence="7">The sequence shown here is derived from an EMBL/GenBank/DDBJ whole genome shotgun (WGS) entry which is preliminary data.</text>
</comment>
<keyword evidence="8" id="KW-1185">Reference proteome</keyword>
<feature type="chain" id="PRO_5011998590" evidence="6">
    <location>
        <begin position="28"/>
        <end position="447"/>
    </location>
</feature>
<keyword evidence="2 6" id="KW-0732">Signal</keyword>
<dbReference type="OrthoDB" id="358201at2"/>
<keyword evidence="4" id="KW-0564">Palmitate</keyword>
<dbReference type="Proteomes" id="UP000226079">
    <property type="component" value="Unassembled WGS sequence"/>
</dbReference>
<evidence type="ECO:0000256" key="2">
    <source>
        <dbReference type="ARBA" id="ARBA00022729"/>
    </source>
</evidence>
<dbReference type="InterPro" id="IPR006059">
    <property type="entry name" value="SBP"/>
</dbReference>
<reference evidence="7 8" key="1">
    <citation type="submission" date="2017-10" db="EMBL/GenBank/DDBJ databases">
        <title>Sequencing the genomes of 1000 actinobacteria strains.</title>
        <authorList>
            <person name="Klenk H.-P."/>
        </authorList>
    </citation>
    <scope>NUCLEOTIDE SEQUENCE [LARGE SCALE GENOMIC DNA]</scope>
    <source>
        <strain evidence="7 8">DSM 15597</strain>
    </source>
</reference>
<dbReference type="PANTHER" id="PTHR43649">
    <property type="entry name" value="ARABINOSE-BINDING PROTEIN-RELATED"/>
    <property type="match status" value="1"/>
</dbReference>
<keyword evidence="5" id="KW-0449">Lipoprotein</keyword>
<accession>A0A2A9CU91</accession>
<keyword evidence="3" id="KW-0472">Membrane</keyword>
<name>A0A2A9CU91_9ACTN</name>
<keyword evidence="1" id="KW-1003">Cell membrane</keyword>
<evidence type="ECO:0000256" key="5">
    <source>
        <dbReference type="ARBA" id="ARBA00023288"/>
    </source>
</evidence>
<dbReference type="Gene3D" id="3.40.190.10">
    <property type="entry name" value="Periplasmic binding protein-like II"/>
    <property type="match status" value="2"/>
</dbReference>
<protein>
    <submittedName>
        <fullName evidence="7">Raffinose/stachyose/melibiose transport system substrate-binding protein</fullName>
    </submittedName>
</protein>
<dbReference type="RefSeq" id="WP_098461101.1">
    <property type="nucleotide sequence ID" value="NZ_PDJC01000001.1"/>
</dbReference>
<dbReference type="SUPFAM" id="SSF53850">
    <property type="entry name" value="Periplasmic binding protein-like II"/>
    <property type="match status" value="1"/>
</dbReference>
<evidence type="ECO:0000313" key="8">
    <source>
        <dbReference type="Proteomes" id="UP000226079"/>
    </source>
</evidence>
<dbReference type="PROSITE" id="PS51257">
    <property type="entry name" value="PROKAR_LIPOPROTEIN"/>
    <property type="match status" value="1"/>
</dbReference>
<feature type="signal peptide" evidence="6">
    <location>
        <begin position="1"/>
        <end position="27"/>
    </location>
</feature>
<dbReference type="PANTHER" id="PTHR43649:SF33">
    <property type="entry name" value="POLYGALACTURONAN_RHAMNOGALACTURONAN-BINDING PROTEIN YTCQ"/>
    <property type="match status" value="1"/>
</dbReference>
<dbReference type="Pfam" id="PF01547">
    <property type="entry name" value="SBP_bac_1"/>
    <property type="match status" value="1"/>
</dbReference>
<dbReference type="AlphaFoldDB" id="A0A2A9CU91"/>
<dbReference type="InterPro" id="IPR050490">
    <property type="entry name" value="Bact_solute-bd_prot1"/>
</dbReference>
<sequence length="447" mass="47741">MKRISGLALVATSASLALVLTACSGGAAGTAAPSGSPASSSAAAPAEARTFTIWDYESDDSAMGQAWAKAIEIFKSKHPEVTVKTEEQTFEQIQKNAKIVLTGDTVPDVMEYNKGNATAGQLAAQGLIAPLTDAAKQYGWDTKLAGSLSATAKYDDKGLMGSGEWYGVPNYGEFVGVYYNKDMFDKYSLKVPTTMDEFLKVMDTFKAKGVTPLATAGAEYPLGQLWYELVLANGDRSFVDGYQLFKSDVNWQGAPLTTGTQTLSDWIKKGYLAKNSAALKAEDMGVAFIKGTYPMMVSGSWWFGRLSTEMKANWGMFTFPGNKLHPGSSGNLWVVPTKAKNADLAKEFIDITLSKDVQNVLAAKGGLPVAGDTSAITDPKVKELTENFNSILSQDGLAFYPDWPVAGFYDVIVAQLQALANGNKDVNATLEGLGKAYTTGKADILNG</sequence>
<evidence type="ECO:0000256" key="6">
    <source>
        <dbReference type="SAM" id="SignalP"/>
    </source>
</evidence>
<evidence type="ECO:0000256" key="1">
    <source>
        <dbReference type="ARBA" id="ARBA00022475"/>
    </source>
</evidence>
<dbReference type="EMBL" id="PDJC01000001">
    <property type="protein sequence ID" value="PFG17696.1"/>
    <property type="molecule type" value="Genomic_DNA"/>
</dbReference>
<evidence type="ECO:0000256" key="3">
    <source>
        <dbReference type="ARBA" id="ARBA00023136"/>
    </source>
</evidence>
<gene>
    <name evidence="7" type="ORF">ATK74_2269</name>
</gene>
<evidence type="ECO:0000313" key="7">
    <source>
        <dbReference type="EMBL" id="PFG17696.1"/>
    </source>
</evidence>
<proteinExistence type="predicted"/>
<evidence type="ECO:0000256" key="4">
    <source>
        <dbReference type="ARBA" id="ARBA00023139"/>
    </source>
</evidence>
<organism evidence="7 8">
    <name type="scientific">Propionicimonas paludicola</name>
    <dbReference type="NCBI Taxonomy" id="185243"/>
    <lineage>
        <taxon>Bacteria</taxon>
        <taxon>Bacillati</taxon>
        <taxon>Actinomycetota</taxon>
        <taxon>Actinomycetes</taxon>
        <taxon>Propionibacteriales</taxon>
        <taxon>Nocardioidaceae</taxon>
        <taxon>Propionicimonas</taxon>
    </lineage>
</organism>